<dbReference type="GO" id="GO:0009245">
    <property type="term" value="P:lipid A biosynthetic process"/>
    <property type="evidence" value="ECO:0007669"/>
    <property type="project" value="UniProtKB-UniRule"/>
</dbReference>
<dbReference type="SUPFAM" id="SSF54211">
    <property type="entry name" value="Ribosomal protein S5 domain 2-like"/>
    <property type="match status" value="2"/>
</dbReference>
<keyword evidence="10 12" id="KW-0443">Lipid metabolism</keyword>
<feature type="binding site" evidence="12">
    <location>
        <position position="239"/>
    </location>
    <ligand>
        <name>Zn(2+)</name>
        <dbReference type="ChEBI" id="CHEBI:29105"/>
    </ligand>
</feature>
<evidence type="ECO:0000256" key="3">
    <source>
        <dbReference type="ARBA" id="ARBA00005002"/>
    </source>
</evidence>
<dbReference type="Gene3D" id="3.30.230.20">
    <property type="entry name" value="lpxc deacetylase, domain 1"/>
    <property type="match status" value="1"/>
</dbReference>
<sequence length="312" mass="35150">MEVQRTIERPGELRGIGLQSGEEIRVAFKPAPPNTGIIFNVSNNHVDWYSIKASITNLIGVNQSTVLGTEGVVLNTVEHVLSALYGSKIDNLYIDVEGSELPILDGSCCQFVEYFSMLGIRSQPALRKFIKITREIFVGNKDRHIHAYPSDNLCIDYEILFDHPAIQCQRFTLNSDLNAFFTDIAPARTFGFLKEIKVLRKKGYLKGGSLQNAVVVGRRRILNPELRYADEFVRHKVLDALGDLYLLGYPLLGHIKIYRGGHSLHANFVRYLIENPECWVLVNSSNHESAEYAEQSELSELTIEQPIQTISA</sequence>
<dbReference type="InterPro" id="IPR004463">
    <property type="entry name" value="UDP-acyl_GlcNac_deAcase"/>
</dbReference>
<evidence type="ECO:0000256" key="8">
    <source>
        <dbReference type="ARBA" id="ARBA00022801"/>
    </source>
</evidence>
<evidence type="ECO:0000256" key="10">
    <source>
        <dbReference type="ARBA" id="ARBA00023098"/>
    </source>
</evidence>
<dbReference type="PANTHER" id="PTHR33694">
    <property type="entry name" value="UDP-3-O-ACYL-N-ACETYLGLUCOSAMINE DEACETYLASE 1, MITOCHONDRIAL-RELATED"/>
    <property type="match status" value="1"/>
</dbReference>
<feature type="active site" description="Proton donor" evidence="12">
    <location>
        <position position="262"/>
    </location>
</feature>
<evidence type="ECO:0000256" key="7">
    <source>
        <dbReference type="ARBA" id="ARBA00022723"/>
    </source>
</evidence>
<evidence type="ECO:0000256" key="4">
    <source>
        <dbReference type="ARBA" id="ARBA00012745"/>
    </source>
</evidence>
<comment type="similarity">
    <text evidence="12">Belongs to the LpxC family.</text>
</comment>
<comment type="cofactor">
    <cofactor evidence="1 12">
        <name>Zn(2+)</name>
        <dbReference type="ChEBI" id="CHEBI:29105"/>
    </cofactor>
</comment>
<dbReference type="Gene3D" id="3.30.1700.10">
    <property type="entry name" value="lpxc deacetylase, domain 2"/>
    <property type="match status" value="1"/>
</dbReference>
<comment type="catalytic activity">
    <reaction evidence="11 12">
        <text>a UDP-3-O-[(3R)-3-hydroxyacyl]-N-acetyl-alpha-D-glucosamine + H2O = a UDP-3-O-[(3R)-3-hydroxyacyl]-alpha-D-glucosamine + acetate</text>
        <dbReference type="Rhea" id="RHEA:67816"/>
        <dbReference type="ChEBI" id="CHEBI:15377"/>
        <dbReference type="ChEBI" id="CHEBI:30089"/>
        <dbReference type="ChEBI" id="CHEBI:137740"/>
        <dbReference type="ChEBI" id="CHEBI:173225"/>
        <dbReference type="EC" id="3.5.1.108"/>
    </reaction>
</comment>
<keyword evidence="7 12" id="KW-0479">Metal-binding</keyword>
<feature type="binding site" evidence="12">
    <location>
        <position position="235"/>
    </location>
    <ligand>
        <name>Zn(2+)</name>
        <dbReference type="ChEBI" id="CHEBI:29105"/>
    </ligand>
</feature>
<dbReference type="AlphaFoldDB" id="A0A1F7RWK3"/>
<keyword evidence="5 12" id="KW-0444">Lipid biosynthesis</keyword>
<evidence type="ECO:0000313" key="13">
    <source>
        <dbReference type="EMBL" id="OGL45945.1"/>
    </source>
</evidence>
<dbReference type="Proteomes" id="UP000179266">
    <property type="component" value="Unassembled WGS sequence"/>
</dbReference>
<dbReference type="GO" id="GO:0103117">
    <property type="term" value="F:UDP-3-O-acyl-N-acetylglucosamine deacetylase activity"/>
    <property type="evidence" value="ECO:0007669"/>
    <property type="project" value="UniProtKB-UniRule"/>
</dbReference>
<protein>
    <recommendedName>
        <fullName evidence="4 12">UDP-3-O-acyl-N-acetylglucosamine deacetylase</fullName>
        <shortName evidence="12">UDP-3-O-acyl-GlcNAc deacetylase</shortName>
        <ecNumber evidence="4 12">3.5.1.108</ecNumber>
    </recommendedName>
    <alternativeName>
        <fullName evidence="12">UDP-3-O-[R-3-hydroxymyristoyl]-N-acetylglucosamine deacetylase</fullName>
    </alternativeName>
</protein>
<dbReference type="GO" id="GO:0016020">
    <property type="term" value="C:membrane"/>
    <property type="evidence" value="ECO:0007669"/>
    <property type="project" value="GOC"/>
</dbReference>
<evidence type="ECO:0000256" key="11">
    <source>
        <dbReference type="ARBA" id="ARBA00024535"/>
    </source>
</evidence>
<dbReference type="NCBIfam" id="TIGR00325">
    <property type="entry name" value="lpxC"/>
    <property type="match status" value="1"/>
</dbReference>
<evidence type="ECO:0000256" key="1">
    <source>
        <dbReference type="ARBA" id="ARBA00001947"/>
    </source>
</evidence>
<evidence type="ECO:0000313" key="14">
    <source>
        <dbReference type="Proteomes" id="UP000179266"/>
    </source>
</evidence>
<comment type="pathway">
    <text evidence="3 12">Glycolipid biosynthesis; lipid IV(A) biosynthesis; lipid IV(A) from (3R)-3-hydroxytetradecanoyl-[acyl-carrier-protein] and UDP-N-acetyl-alpha-D-glucosamine: step 2/6.</text>
</comment>
<reference evidence="13 14" key="1">
    <citation type="journal article" date="2016" name="Nat. Commun.">
        <title>Thousands of microbial genomes shed light on interconnected biogeochemical processes in an aquifer system.</title>
        <authorList>
            <person name="Anantharaman K."/>
            <person name="Brown C.T."/>
            <person name="Hug L.A."/>
            <person name="Sharon I."/>
            <person name="Castelle C.J."/>
            <person name="Probst A.J."/>
            <person name="Thomas B.C."/>
            <person name="Singh A."/>
            <person name="Wilkins M.J."/>
            <person name="Karaoz U."/>
            <person name="Brodie E.L."/>
            <person name="Williams K.H."/>
            <person name="Hubbard S.S."/>
            <person name="Banfield J.F."/>
        </authorList>
    </citation>
    <scope>NUCLEOTIDE SEQUENCE [LARGE SCALE GENOMIC DNA]</scope>
</reference>
<dbReference type="PANTHER" id="PTHR33694:SF1">
    <property type="entry name" value="UDP-3-O-ACYL-N-ACETYLGLUCOSAMINE DEACETYLASE 1, MITOCHONDRIAL-RELATED"/>
    <property type="match status" value="1"/>
</dbReference>
<dbReference type="EC" id="3.5.1.108" evidence="4 12"/>
<gene>
    <name evidence="12" type="primary">lpxC</name>
    <name evidence="13" type="ORF">A2161_00905</name>
</gene>
<feature type="binding site" evidence="12">
    <location>
        <position position="79"/>
    </location>
    <ligand>
        <name>Zn(2+)</name>
        <dbReference type="ChEBI" id="CHEBI:29105"/>
    </ligand>
</feature>
<comment type="caution">
    <text evidence="13">The sequence shown here is derived from an EMBL/GenBank/DDBJ whole genome shotgun (WGS) entry which is preliminary data.</text>
</comment>
<keyword evidence="6 12" id="KW-0441">Lipid A biosynthesis</keyword>
<evidence type="ECO:0000256" key="9">
    <source>
        <dbReference type="ARBA" id="ARBA00022833"/>
    </source>
</evidence>
<evidence type="ECO:0000256" key="5">
    <source>
        <dbReference type="ARBA" id="ARBA00022516"/>
    </source>
</evidence>
<evidence type="ECO:0000256" key="2">
    <source>
        <dbReference type="ARBA" id="ARBA00002923"/>
    </source>
</evidence>
<dbReference type="InterPro" id="IPR020568">
    <property type="entry name" value="Ribosomal_Su5_D2-typ_SF"/>
</dbReference>
<keyword evidence="8 12" id="KW-0378">Hydrolase</keyword>
<organism evidence="13 14">
    <name type="scientific">Candidatus Schekmanbacteria bacterium RBG_13_48_7</name>
    <dbReference type="NCBI Taxonomy" id="1817878"/>
    <lineage>
        <taxon>Bacteria</taxon>
        <taxon>Candidatus Schekmaniibacteriota</taxon>
    </lineage>
</organism>
<dbReference type="HAMAP" id="MF_00388">
    <property type="entry name" value="LpxC"/>
    <property type="match status" value="1"/>
</dbReference>
<comment type="function">
    <text evidence="2 12">Catalyzes the hydrolysis of UDP-3-O-myristoyl-N-acetylglucosamine to form UDP-3-O-myristoylglucosamine and acetate, the committed step in lipid A biosynthesis.</text>
</comment>
<dbReference type="GO" id="GO:0046872">
    <property type="term" value="F:metal ion binding"/>
    <property type="evidence" value="ECO:0007669"/>
    <property type="project" value="UniProtKB-KW"/>
</dbReference>
<dbReference type="InterPro" id="IPR015870">
    <property type="entry name" value="UDP-acyl_N-AcGlcN_deAcase_N"/>
</dbReference>
<name>A0A1F7RWK3_9BACT</name>
<dbReference type="Pfam" id="PF03331">
    <property type="entry name" value="LpxC"/>
    <property type="match status" value="1"/>
</dbReference>
<keyword evidence="9 12" id="KW-0862">Zinc</keyword>
<dbReference type="InterPro" id="IPR011334">
    <property type="entry name" value="UDP-acyl_GlcNac_deAcase_C"/>
</dbReference>
<dbReference type="EMBL" id="MGDD01000154">
    <property type="protein sequence ID" value="OGL45945.1"/>
    <property type="molecule type" value="Genomic_DNA"/>
</dbReference>
<proteinExistence type="inferred from homology"/>
<dbReference type="UniPathway" id="UPA00359">
    <property type="reaction ID" value="UER00478"/>
</dbReference>
<accession>A0A1F7RWK3</accession>
<evidence type="ECO:0000256" key="12">
    <source>
        <dbReference type="HAMAP-Rule" id="MF_00388"/>
    </source>
</evidence>
<evidence type="ECO:0000256" key="6">
    <source>
        <dbReference type="ARBA" id="ARBA00022556"/>
    </source>
</evidence>